<evidence type="ECO:0000256" key="1">
    <source>
        <dbReference type="SAM" id="MobiDB-lite"/>
    </source>
</evidence>
<keyword evidence="2" id="KW-1133">Transmembrane helix</keyword>
<protein>
    <submittedName>
        <fullName evidence="3">Uncharacterized protein</fullName>
    </submittedName>
</protein>
<evidence type="ECO:0000313" key="3">
    <source>
        <dbReference type="EMBL" id="MBS2962416.1"/>
    </source>
</evidence>
<keyword evidence="4" id="KW-1185">Reference proteome</keyword>
<feature type="region of interest" description="Disordered" evidence="1">
    <location>
        <begin position="46"/>
        <end position="66"/>
    </location>
</feature>
<proteinExistence type="predicted"/>
<gene>
    <name evidence="3" type="ORF">KGA66_05125</name>
</gene>
<keyword evidence="2" id="KW-0472">Membrane</keyword>
<accession>A0A8J7WHM7</accession>
<evidence type="ECO:0000313" key="4">
    <source>
        <dbReference type="Proteomes" id="UP000677913"/>
    </source>
</evidence>
<organism evidence="3 4">
    <name type="scientific">Actinocrinis puniceicyclus</name>
    <dbReference type="NCBI Taxonomy" id="977794"/>
    <lineage>
        <taxon>Bacteria</taxon>
        <taxon>Bacillati</taxon>
        <taxon>Actinomycetota</taxon>
        <taxon>Actinomycetes</taxon>
        <taxon>Catenulisporales</taxon>
        <taxon>Actinospicaceae</taxon>
        <taxon>Actinocrinis</taxon>
    </lineage>
</organism>
<feature type="transmembrane region" description="Helical" evidence="2">
    <location>
        <begin position="6"/>
        <end position="25"/>
    </location>
</feature>
<evidence type="ECO:0000256" key="2">
    <source>
        <dbReference type="SAM" id="Phobius"/>
    </source>
</evidence>
<dbReference type="AlphaFoldDB" id="A0A8J7WHM7"/>
<name>A0A8J7WHM7_9ACTN</name>
<sequence length="66" mass="7236">MLSILIWWAIPAVAVVAAAGVAAAARRVRRAREDVGTLHRYQRARQVLARTQQPPPPERPAVSVVD</sequence>
<keyword evidence="2" id="KW-0812">Transmembrane</keyword>
<comment type="caution">
    <text evidence="3">The sequence shown here is derived from an EMBL/GenBank/DDBJ whole genome shotgun (WGS) entry which is preliminary data.</text>
</comment>
<reference evidence="3" key="1">
    <citation type="submission" date="2021-04" db="EMBL/GenBank/DDBJ databases">
        <title>Genome based classification of Actinospica acidithermotolerans sp. nov., an actinobacterium isolated from an Indonesian hot spring.</title>
        <authorList>
            <person name="Kusuma A.B."/>
            <person name="Putra K.E."/>
            <person name="Nafisah S."/>
            <person name="Loh J."/>
            <person name="Nouioui I."/>
            <person name="Goodfellow M."/>
        </authorList>
    </citation>
    <scope>NUCLEOTIDE SEQUENCE</scope>
    <source>
        <strain evidence="3">DSM 45618</strain>
    </source>
</reference>
<dbReference type="EMBL" id="JAGSXH010000011">
    <property type="protein sequence ID" value="MBS2962416.1"/>
    <property type="molecule type" value="Genomic_DNA"/>
</dbReference>
<dbReference type="Proteomes" id="UP000677913">
    <property type="component" value="Unassembled WGS sequence"/>
</dbReference>
<dbReference type="RefSeq" id="WP_211465053.1">
    <property type="nucleotide sequence ID" value="NZ_JAGSXH010000011.1"/>
</dbReference>